<keyword evidence="13" id="KW-1185">Reference proteome</keyword>
<proteinExistence type="predicted"/>
<dbReference type="SUPFAM" id="SSF57716">
    <property type="entry name" value="Glucocorticoid receptor-like (DNA-binding domain)"/>
    <property type="match status" value="1"/>
</dbReference>
<evidence type="ECO:0000256" key="4">
    <source>
        <dbReference type="ARBA" id="ARBA00022833"/>
    </source>
</evidence>
<dbReference type="GO" id="GO:0005634">
    <property type="term" value="C:nucleus"/>
    <property type="evidence" value="ECO:0007669"/>
    <property type="project" value="UniProtKB-SubCell"/>
</dbReference>
<accession>A0A9Q0LYS8</accession>
<dbReference type="Gene3D" id="3.30.50.10">
    <property type="entry name" value="Erythroid Transcription Factor GATA-1, subunit A"/>
    <property type="match status" value="1"/>
</dbReference>
<dbReference type="InterPro" id="IPR001628">
    <property type="entry name" value="Znf_hrmn_rcpt"/>
</dbReference>
<keyword evidence="3" id="KW-0863">Zinc-finger</keyword>
<dbReference type="PROSITE" id="PS51030">
    <property type="entry name" value="NUCLEAR_REC_DBD_2"/>
    <property type="match status" value="1"/>
</dbReference>
<organism evidence="12 13">
    <name type="scientific">Blomia tropicalis</name>
    <name type="common">Mite</name>
    <dbReference type="NCBI Taxonomy" id="40697"/>
    <lineage>
        <taxon>Eukaryota</taxon>
        <taxon>Metazoa</taxon>
        <taxon>Ecdysozoa</taxon>
        <taxon>Arthropoda</taxon>
        <taxon>Chelicerata</taxon>
        <taxon>Arachnida</taxon>
        <taxon>Acari</taxon>
        <taxon>Acariformes</taxon>
        <taxon>Sarcoptiformes</taxon>
        <taxon>Astigmata</taxon>
        <taxon>Glycyphagoidea</taxon>
        <taxon>Echimyopodidae</taxon>
        <taxon>Blomia</taxon>
    </lineage>
</organism>
<reference evidence="12" key="1">
    <citation type="submission" date="2022-12" db="EMBL/GenBank/DDBJ databases">
        <title>Genome assemblies of Blomia tropicalis.</title>
        <authorList>
            <person name="Cui Y."/>
        </authorList>
    </citation>
    <scope>NUCLEOTIDE SEQUENCE</scope>
    <source>
        <tissue evidence="12">Adult mites</tissue>
    </source>
</reference>
<dbReference type="FunFam" id="3.30.50.10:FF:000019">
    <property type="entry name" value="Nuclear receptor subfamily 2 group E member"/>
    <property type="match status" value="1"/>
</dbReference>
<comment type="subcellular location">
    <subcellularLocation>
        <location evidence="1">Nucleus</location>
    </subcellularLocation>
</comment>
<evidence type="ECO:0000256" key="10">
    <source>
        <dbReference type="SAM" id="MobiDB-lite"/>
    </source>
</evidence>
<dbReference type="Proteomes" id="UP001142055">
    <property type="component" value="Chromosome 4"/>
</dbReference>
<feature type="compositionally biased region" description="Low complexity" evidence="10">
    <location>
        <begin position="488"/>
        <end position="503"/>
    </location>
</feature>
<name>A0A9Q0LYS8_BLOTA</name>
<dbReference type="PRINTS" id="PR00047">
    <property type="entry name" value="STROIDFINGER"/>
</dbReference>
<evidence type="ECO:0000259" key="11">
    <source>
        <dbReference type="PROSITE" id="PS51030"/>
    </source>
</evidence>
<dbReference type="GO" id="GO:0003700">
    <property type="term" value="F:DNA-binding transcription factor activity"/>
    <property type="evidence" value="ECO:0007669"/>
    <property type="project" value="InterPro"/>
</dbReference>
<comment type="caution">
    <text evidence="12">The sequence shown here is derived from an EMBL/GenBank/DDBJ whole genome shotgun (WGS) entry which is preliminary data.</text>
</comment>
<dbReference type="Pfam" id="PF00105">
    <property type="entry name" value="zf-C4"/>
    <property type="match status" value="1"/>
</dbReference>
<feature type="domain" description="Nuclear receptor" evidence="11">
    <location>
        <begin position="65"/>
        <end position="144"/>
    </location>
</feature>
<feature type="compositionally biased region" description="Low complexity" evidence="10">
    <location>
        <begin position="439"/>
        <end position="450"/>
    </location>
</feature>
<evidence type="ECO:0000256" key="9">
    <source>
        <dbReference type="ARBA" id="ARBA00023242"/>
    </source>
</evidence>
<evidence type="ECO:0000256" key="1">
    <source>
        <dbReference type="ARBA" id="ARBA00004123"/>
    </source>
</evidence>
<feature type="compositionally biased region" description="Low complexity" evidence="10">
    <location>
        <begin position="458"/>
        <end position="481"/>
    </location>
</feature>
<gene>
    <name evidence="12" type="ORF">RDWZM_010439</name>
</gene>
<feature type="compositionally biased region" description="Basic residues" evidence="10">
    <location>
        <begin position="412"/>
        <end position="421"/>
    </location>
</feature>
<feature type="region of interest" description="Disordered" evidence="10">
    <location>
        <begin position="412"/>
        <end position="509"/>
    </location>
</feature>
<dbReference type="InterPro" id="IPR050274">
    <property type="entry name" value="Nuclear_hormone_rcpt_NR2"/>
</dbReference>
<feature type="compositionally biased region" description="Low complexity" evidence="10">
    <location>
        <begin position="222"/>
        <end position="239"/>
    </location>
</feature>
<feature type="compositionally biased region" description="Basic residues" evidence="10">
    <location>
        <begin position="42"/>
        <end position="53"/>
    </location>
</feature>
<keyword evidence="7" id="KW-0804">Transcription</keyword>
<keyword evidence="4" id="KW-0862">Zinc</keyword>
<feature type="compositionally biased region" description="Polar residues" evidence="10">
    <location>
        <begin position="270"/>
        <end position="283"/>
    </location>
</feature>
<keyword evidence="2" id="KW-0479">Metal-binding</keyword>
<dbReference type="PANTHER" id="PTHR24083">
    <property type="entry name" value="NUCLEAR HORMONE RECEPTOR"/>
    <property type="match status" value="1"/>
</dbReference>
<feature type="region of interest" description="Disordered" evidence="10">
    <location>
        <begin position="26"/>
        <end position="57"/>
    </location>
</feature>
<feature type="region of interest" description="Disordered" evidence="10">
    <location>
        <begin position="222"/>
        <end position="283"/>
    </location>
</feature>
<evidence type="ECO:0000313" key="13">
    <source>
        <dbReference type="Proteomes" id="UP001142055"/>
    </source>
</evidence>
<protein>
    <recommendedName>
        <fullName evidence="11">Nuclear receptor domain-containing protein</fullName>
    </recommendedName>
</protein>
<evidence type="ECO:0000313" key="12">
    <source>
        <dbReference type="EMBL" id="KAJ6215939.1"/>
    </source>
</evidence>
<dbReference type="AlphaFoldDB" id="A0A9Q0LYS8"/>
<evidence type="ECO:0000256" key="5">
    <source>
        <dbReference type="ARBA" id="ARBA00023015"/>
    </source>
</evidence>
<dbReference type="GO" id="GO:0043565">
    <property type="term" value="F:sequence-specific DNA binding"/>
    <property type="evidence" value="ECO:0007669"/>
    <property type="project" value="InterPro"/>
</dbReference>
<keyword evidence="8" id="KW-0675">Receptor</keyword>
<evidence type="ECO:0000256" key="7">
    <source>
        <dbReference type="ARBA" id="ARBA00023163"/>
    </source>
</evidence>
<keyword evidence="9" id="KW-0539">Nucleus</keyword>
<evidence type="ECO:0000256" key="2">
    <source>
        <dbReference type="ARBA" id="ARBA00022723"/>
    </source>
</evidence>
<dbReference type="EMBL" id="JAPWDV010000004">
    <property type="protein sequence ID" value="KAJ6215939.1"/>
    <property type="molecule type" value="Genomic_DNA"/>
</dbReference>
<dbReference type="GO" id="GO:0032502">
    <property type="term" value="P:developmental process"/>
    <property type="evidence" value="ECO:0007669"/>
    <property type="project" value="UniProtKB-ARBA"/>
</dbReference>
<keyword evidence="6" id="KW-0238">DNA-binding</keyword>
<feature type="compositionally biased region" description="Pro residues" evidence="10">
    <location>
        <begin position="255"/>
        <end position="267"/>
    </location>
</feature>
<evidence type="ECO:0000256" key="6">
    <source>
        <dbReference type="ARBA" id="ARBA00023125"/>
    </source>
</evidence>
<dbReference type="GO" id="GO:0006357">
    <property type="term" value="P:regulation of transcription by RNA polymerase II"/>
    <property type="evidence" value="ECO:0007669"/>
    <property type="project" value="UniProtKB-ARBA"/>
</dbReference>
<dbReference type="GO" id="GO:0008270">
    <property type="term" value="F:zinc ion binding"/>
    <property type="evidence" value="ECO:0007669"/>
    <property type="project" value="UniProtKB-KW"/>
</dbReference>
<sequence length="650" mass="70878">MDRSSGQTLNHHYDGGTIANMIDCTDSSTSESRSTSDDQQHQHQHHQHHHHHQSQNLNSGRILLNIPCKVCADYSSGKHYGVFACDGCAGFFKRSIRRNRSYVCKARGSSANRCLVDKTHRNQCRACRLKRCLKEGMNKDAVQEERGPRNSTLRRQVAINLAQSNRHLAAYSSLVDLNSGLNPYPSFASAAAAASATTTASPYISPLHPQMTLFNPFTSSPYRSYESPASSSPSSSLMQPPLPPLISNKEMNVINPPPPPTLPPPSPSLNQNGSNNTNDKTNVNKLKENDEILKMRSSPSSPIIPRSNNMHQFLPTSFPIFDPSYINYYKHLFANGKESSLNFLLNLYHQKPIIDHQVATTSVATSTSTISSSSSSTNSMHSAHSSLINSLNNHPTIPFYHPAIAAYSNRNHHHHHNHNHSQPKPIIPINEKSHNPTISSNHLSSSTSSSLDQWKNESNSSNRSSSSPCSPTPSRTSSTISANGQDGPPQLISLSPPSQSQPIAPTLTNPFGSLSHPFGPFPINSPTVAAAAAGSMFPAHVPPSLFANHLLSSIFINSVLAVHRIKPNGIQRSCRAIYDIQRRLAAITRTRELALVYARQYLLTTPEEILATIIERGPQFQFLTEQSTLLHHSGLAIGNACAAGGCGSGL</sequence>
<evidence type="ECO:0000256" key="3">
    <source>
        <dbReference type="ARBA" id="ARBA00022771"/>
    </source>
</evidence>
<dbReference type="SMART" id="SM00399">
    <property type="entry name" value="ZnF_C4"/>
    <property type="match status" value="1"/>
</dbReference>
<evidence type="ECO:0000256" key="8">
    <source>
        <dbReference type="ARBA" id="ARBA00023170"/>
    </source>
</evidence>
<keyword evidence="5" id="KW-0805">Transcription regulation</keyword>
<dbReference type="PROSITE" id="PS00031">
    <property type="entry name" value="NUCLEAR_REC_DBD_1"/>
    <property type="match status" value="1"/>
</dbReference>
<dbReference type="InterPro" id="IPR013088">
    <property type="entry name" value="Znf_NHR/GATA"/>
</dbReference>